<keyword evidence="3" id="KW-1185">Reference proteome</keyword>
<evidence type="ECO:0000256" key="1">
    <source>
        <dbReference type="ARBA" id="ARBA00023002"/>
    </source>
</evidence>
<sequence length="492" mass="55497">MAQLNNQGSWWWEVLSSNRNELTLAISAIILTALWYRWKFSSSSNGGPPLPPGPRSLPIVGYLPFLSRDLHKQFVSMANSYGPVFKFHLGSKLHVVINTPDLAKVVVREKDEIFANRNPTIAALGSSYGGRDIVWSDSNSDWRYLRKIFVQEVLSNKNLEASSCFRRDEVRKTIKNVFSKIGTSINISEIAFSTEANVLTSMVWGNTSAEKAKSSNFGAELQMVSANIVVLMGQLNVSDVFPSLAWLDLQGVERNMKRQLNRLDEIFTSIIDDRIESNSKKSKHAVGHEGTKDVLQVLLELMDQKDVISINRTQVKALLQDIMVAGTETSTTLIEWAMAEIMQNRDILKRVQEELEEIVGLDNIVEESHLPKLQYLEATIKETFRLHPGSSIHTPTVAKPGLYCWWIHHSKGLYSVFECMGNPSGSSLLGQSTGLQSRQVLENQVRLHREQFKLLPIWIWKKIVSRCSIGRENADVYLGITLAFIRLELARG</sequence>
<dbReference type="GO" id="GO:0016705">
    <property type="term" value="F:oxidoreductase activity, acting on paired donors, with incorporation or reduction of molecular oxygen"/>
    <property type="evidence" value="ECO:0007669"/>
    <property type="project" value="InterPro"/>
</dbReference>
<organism evidence="2 3">
    <name type="scientific">Lactuca virosa</name>
    <dbReference type="NCBI Taxonomy" id="75947"/>
    <lineage>
        <taxon>Eukaryota</taxon>
        <taxon>Viridiplantae</taxon>
        <taxon>Streptophyta</taxon>
        <taxon>Embryophyta</taxon>
        <taxon>Tracheophyta</taxon>
        <taxon>Spermatophyta</taxon>
        <taxon>Magnoliopsida</taxon>
        <taxon>eudicotyledons</taxon>
        <taxon>Gunneridae</taxon>
        <taxon>Pentapetalae</taxon>
        <taxon>asterids</taxon>
        <taxon>campanulids</taxon>
        <taxon>Asterales</taxon>
        <taxon>Asteraceae</taxon>
        <taxon>Cichorioideae</taxon>
        <taxon>Cichorieae</taxon>
        <taxon>Lactucinae</taxon>
        <taxon>Lactuca</taxon>
    </lineage>
</organism>
<protein>
    <recommendedName>
        <fullName evidence="4">Cytochrome P450</fullName>
    </recommendedName>
</protein>
<name>A0AAU9PSW4_9ASTR</name>
<dbReference type="Pfam" id="PF00067">
    <property type="entry name" value="p450"/>
    <property type="match status" value="1"/>
</dbReference>
<dbReference type="GO" id="GO:0005506">
    <property type="term" value="F:iron ion binding"/>
    <property type="evidence" value="ECO:0007669"/>
    <property type="project" value="InterPro"/>
</dbReference>
<dbReference type="Gene3D" id="1.10.630.10">
    <property type="entry name" value="Cytochrome P450"/>
    <property type="match status" value="1"/>
</dbReference>
<dbReference type="PANTHER" id="PTHR47951">
    <property type="entry name" value="OS08G0547900 PROTEIN"/>
    <property type="match status" value="1"/>
</dbReference>
<dbReference type="GO" id="GO:0020037">
    <property type="term" value="F:heme binding"/>
    <property type="evidence" value="ECO:0007669"/>
    <property type="project" value="InterPro"/>
</dbReference>
<dbReference type="EMBL" id="CAKMRJ010005745">
    <property type="protein sequence ID" value="CAH1452736.1"/>
    <property type="molecule type" value="Genomic_DNA"/>
</dbReference>
<dbReference type="AlphaFoldDB" id="A0AAU9PSW4"/>
<comment type="caution">
    <text evidence="2">The sequence shown here is derived from an EMBL/GenBank/DDBJ whole genome shotgun (WGS) entry which is preliminary data.</text>
</comment>
<accession>A0AAU9PSW4</accession>
<evidence type="ECO:0000313" key="3">
    <source>
        <dbReference type="Proteomes" id="UP001157418"/>
    </source>
</evidence>
<gene>
    <name evidence="2" type="ORF">LVIROSA_LOCUS38024</name>
</gene>
<evidence type="ECO:0000313" key="2">
    <source>
        <dbReference type="EMBL" id="CAH1452736.1"/>
    </source>
</evidence>
<evidence type="ECO:0008006" key="4">
    <source>
        <dbReference type="Google" id="ProtNLM"/>
    </source>
</evidence>
<dbReference type="GO" id="GO:0004497">
    <property type="term" value="F:monooxygenase activity"/>
    <property type="evidence" value="ECO:0007669"/>
    <property type="project" value="InterPro"/>
</dbReference>
<dbReference type="Proteomes" id="UP001157418">
    <property type="component" value="Unassembled WGS sequence"/>
</dbReference>
<proteinExistence type="predicted"/>
<dbReference type="PANTHER" id="PTHR47951:SF7">
    <property type="entry name" value="FLAVONOID 3',5'-HYDROXYLASE-LIKE ISOFORM X1"/>
    <property type="match status" value="1"/>
</dbReference>
<reference evidence="2 3" key="1">
    <citation type="submission" date="2022-01" db="EMBL/GenBank/DDBJ databases">
        <authorList>
            <person name="Xiong W."/>
            <person name="Schranz E."/>
        </authorList>
    </citation>
    <scope>NUCLEOTIDE SEQUENCE [LARGE SCALE GENOMIC DNA]</scope>
</reference>
<dbReference type="InterPro" id="IPR001128">
    <property type="entry name" value="Cyt_P450"/>
</dbReference>
<dbReference type="SUPFAM" id="SSF48264">
    <property type="entry name" value="Cytochrome P450"/>
    <property type="match status" value="1"/>
</dbReference>
<dbReference type="PRINTS" id="PR00463">
    <property type="entry name" value="EP450I"/>
</dbReference>
<keyword evidence="1" id="KW-0560">Oxidoreductase</keyword>
<dbReference type="InterPro" id="IPR036396">
    <property type="entry name" value="Cyt_P450_sf"/>
</dbReference>
<dbReference type="InterPro" id="IPR002401">
    <property type="entry name" value="Cyt_P450_E_grp-I"/>
</dbReference>